<evidence type="ECO:0000313" key="3">
    <source>
        <dbReference type="EMBL" id="POQ06028.1"/>
    </source>
</evidence>
<dbReference type="Pfam" id="PF20192">
    <property type="entry name" value="DUF6555"/>
    <property type="match status" value="1"/>
</dbReference>
<accession>A0A1S6YBR6</accession>
<organism evidence="2">
    <name type="scientific">Pseudomonas syringae pv. syringae</name>
    <dbReference type="NCBI Taxonomy" id="321"/>
    <lineage>
        <taxon>Bacteria</taxon>
        <taxon>Pseudomonadati</taxon>
        <taxon>Pseudomonadota</taxon>
        <taxon>Gammaproteobacteria</taxon>
        <taxon>Pseudomonadales</taxon>
        <taxon>Pseudomonadaceae</taxon>
        <taxon>Pseudomonas</taxon>
        <taxon>Pseudomonas syringae</taxon>
    </lineage>
</organism>
<sequence>MGIFRIRELRHIPGKELPMPHSAHYRIEYVHNGADKSFYVSAEIMSNAEAWHWAAVDSGVAQIPKYRRDRVQIVSKPLAKRHGIVQVQWSHA</sequence>
<reference evidence="2" key="1">
    <citation type="submission" date="2016-12" db="EMBL/GenBank/DDBJ databases">
        <title>Complete sequence and comparative genomic analysis of eight native Pseudomonas syringae plasmids belonging to the pPT23A family.</title>
        <authorList>
            <person name="Gutierrez-Barranquero J.A."/>
        </authorList>
    </citation>
    <scope>NUCLEOTIDE SEQUENCE</scope>
    <source>
        <strain evidence="2">7B44</strain>
        <strain evidence="1">UMAF0170</strain>
        <plasmid evidence="1">pPs0170</plasmid>
        <plasmid evidence="2">pPs7B44</plasmid>
    </source>
</reference>
<geneLocation type="plasmid" evidence="1">
    <name>pPs0170</name>
</geneLocation>
<gene>
    <name evidence="3" type="ORF">CXB42_00955</name>
</gene>
<name>A0A1S6YBR6_PSESY</name>
<proteinExistence type="predicted"/>
<dbReference type="InterPro" id="IPR046685">
    <property type="entry name" value="DUF6555"/>
</dbReference>
<evidence type="ECO:0000313" key="4">
    <source>
        <dbReference type="Proteomes" id="UP000237295"/>
    </source>
</evidence>
<evidence type="ECO:0000313" key="1">
    <source>
        <dbReference type="EMBL" id="AQX42195.1"/>
    </source>
</evidence>
<dbReference type="Proteomes" id="UP000237295">
    <property type="component" value="Unassembled WGS sequence"/>
</dbReference>
<evidence type="ECO:0000313" key="2">
    <source>
        <dbReference type="EMBL" id="AQX42275.1"/>
    </source>
</evidence>
<dbReference type="EMBL" id="NBAQ01000001">
    <property type="protein sequence ID" value="POQ06028.1"/>
    <property type="molecule type" value="Genomic_DNA"/>
</dbReference>
<dbReference type="EMBL" id="KY362373">
    <property type="protein sequence ID" value="AQX42275.1"/>
    <property type="molecule type" value="Genomic_DNA"/>
</dbReference>
<dbReference type="AlphaFoldDB" id="A0A1S6YBR6"/>
<reference evidence="3 4" key="2">
    <citation type="submission" date="2017-03" db="EMBL/GenBank/DDBJ databases">
        <authorList>
            <person name="Hulin M.T."/>
        </authorList>
    </citation>
    <scope>NUCLEOTIDE SEQUENCE [LARGE SCALE GENOMIC DNA]</scope>
    <source>
        <strain evidence="3 4">5264</strain>
    </source>
</reference>
<keyword evidence="2" id="KW-0614">Plasmid</keyword>
<protein>
    <submittedName>
        <fullName evidence="2">Uncharacterized protein</fullName>
    </submittedName>
</protein>
<dbReference type="EMBL" id="KY362372">
    <property type="protein sequence ID" value="AQX42195.1"/>
    <property type="molecule type" value="Genomic_DNA"/>
</dbReference>
<geneLocation type="plasmid" evidence="2">
    <name>pPs7B44</name>
</geneLocation>
<dbReference type="OMA" id="DNTEAWH"/>